<dbReference type="GO" id="GO:0016491">
    <property type="term" value="F:oxidoreductase activity"/>
    <property type="evidence" value="ECO:0007669"/>
    <property type="project" value="InterPro"/>
</dbReference>
<dbReference type="EMBL" id="CP086716">
    <property type="protein sequence ID" value="WOO81079.1"/>
    <property type="molecule type" value="Genomic_DNA"/>
</dbReference>
<dbReference type="InterPro" id="IPR036291">
    <property type="entry name" value="NAD(P)-bd_dom_sf"/>
</dbReference>
<dbReference type="SUPFAM" id="SSF51735">
    <property type="entry name" value="NAD(P)-binding Rossmann-fold domains"/>
    <property type="match status" value="1"/>
</dbReference>
<dbReference type="GeneID" id="87807845"/>
<dbReference type="Gene3D" id="3.90.180.10">
    <property type="entry name" value="Medium-chain alcohol dehydrogenases, catalytic domain"/>
    <property type="match status" value="1"/>
</dbReference>
<dbReference type="InterPro" id="IPR050700">
    <property type="entry name" value="YIM1/Zinc_Alcohol_DH_Fams"/>
</dbReference>
<protein>
    <submittedName>
        <fullName evidence="2">Zinc-binding oxidoreductase, mitochondrial</fullName>
    </submittedName>
</protein>
<evidence type="ECO:0000259" key="1">
    <source>
        <dbReference type="SMART" id="SM00829"/>
    </source>
</evidence>
<dbReference type="SUPFAM" id="SSF50129">
    <property type="entry name" value="GroES-like"/>
    <property type="match status" value="1"/>
</dbReference>
<dbReference type="InterPro" id="IPR011032">
    <property type="entry name" value="GroES-like_sf"/>
</dbReference>
<proteinExistence type="predicted"/>
<dbReference type="Pfam" id="PF13602">
    <property type="entry name" value="ADH_zinc_N_2"/>
    <property type="match status" value="1"/>
</dbReference>
<dbReference type="SMART" id="SM00829">
    <property type="entry name" value="PKS_ER"/>
    <property type="match status" value="1"/>
</dbReference>
<dbReference type="Gene3D" id="3.40.50.720">
    <property type="entry name" value="NAD(P)-binding Rossmann-like Domain"/>
    <property type="match status" value="1"/>
</dbReference>
<reference evidence="2" key="1">
    <citation type="submission" date="2023-10" db="EMBL/GenBank/DDBJ databases">
        <authorList>
            <person name="Noh H."/>
        </authorList>
    </citation>
    <scope>NUCLEOTIDE SEQUENCE</scope>
    <source>
        <strain evidence="2">DUCC4014</strain>
    </source>
</reference>
<feature type="domain" description="Enoyl reductase (ER)" evidence="1">
    <location>
        <begin position="20"/>
        <end position="339"/>
    </location>
</feature>
<dbReference type="GO" id="GO:0005739">
    <property type="term" value="C:mitochondrion"/>
    <property type="evidence" value="ECO:0007669"/>
    <property type="project" value="TreeGrafter"/>
</dbReference>
<dbReference type="Pfam" id="PF08240">
    <property type="entry name" value="ADH_N"/>
    <property type="match status" value="1"/>
</dbReference>
<gene>
    <name evidence="2" type="primary">ARB_02327-2</name>
    <name evidence="2" type="ORF">LOC62_03G004607</name>
</gene>
<dbReference type="InterPro" id="IPR020843">
    <property type="entry name" value="ER"/>
</dbReference>
<dbReference type="CDD" id="cd05289">
    <property type="entry name" value="MDR_like_2"/>
    <property type="match status" value="1"/>
</dbReference>
<evidence type="ECO:0000313" key="3">
    <source>
        <dbReference type="Proteomes" id="UP000827549"/>
    </source>
</evidence>
<evidence type="ECO:0000313" key="2">
    <source>
        <dbReference type="EMBL" id="WOO81079.1"/>
    </source>
</evidence>
<dbReference type="PANTHER" id="PTHR11695">
    <property type="entry name" value="ALCOHOL DEHYDROGENASE RELATED"/>
    <property type="match status" value="1"/>
</dbReference>
<dbReference type="InterPro" id="IPR013154">
    <property type="entry name" value="ADH-like_N"/>
</dbReference>
<accession>A0AAF0YAA7</accession>
<dbReference type="PANTHER" id="PTHR11695:SF647">
    <property type="entry name" value="ENOYL REDUCTASE (ER) DOMAIN-CONTAINING PROTEIN"/>
    <property type="match status" value="1"/>
</dbReference>
<name>A0AAF0YAA7_9TREE</name>
<dbReference type="RefSeq" id="XP_062627111.1">
    <property type="nucleotide sequence ID" value="XM_062771127.1"/>
</dbReference>
<dbReference type="AlphaFoldDB" id="A0AAF0YAA7"/>
<organism evidence="2 3">
    <name type="scientific">Vanrija pseudolonga</name>
    <dbReference type="NCBI Taxonomy" id="143232"/>
    <lineage>
        <taxon>Eukaryota</taxon>
        <taxon>Fungi</taxon>
        <taxon>Dikarya</taxon>
        <taxon>Basidiomycota</taxon>
        <taxon>Agaricomycotina</taxon>
        <taxon>Tremellomycetes</taxon>
        <taxon>Trichosporonales</taxon>
        <taxon>Trichosporonaceae</taxon>
        <taxon>Vanrija</taxon>
    </lineage>
</organism>
<keyword evidence="3" id="KW-1185">Reference proteome</keyword>
<sequence>MTTTTAGSTDIKAVLQEDPNSNKLTLTRLPPPLFDPAGTSALVRVYAASPCKSELSWEANFPSLFPAGRLRVPGTEGAGTVEQAPDGSSFNAGDEVFFRIHASIPGALREVTLVPLSMLAQKPAGLSWTDAAATPLSSLTAYQGLFAQAPGVLDPAALSADAGTAAKAKAHNAARSVLVTGASGGVGSWAIKLAAAAGVGRIVGVGSASKADTVRGYGATEAVAYNDDGVARWAQSAVPVDLILDAAGSDLDKVWPALKTNGTFLSVCVDPNATKPADKAVTKAAWFLVEPSGKDLTEIARLMALHSWTPLVDSVVKFEDVQAAYEKTDGGRTNGKVVVTVP</sequence>
<dbReference type="Proteomes" id="UP000827549">
    <property type="component" value="Chromosome 3"/>
</dbReference>